<evidence type="ECO:0000313" key="3">
    <source>
        <dbReference type="EMBL" id="KAK9751108.1"/>
    </source>
</evidence>
<dbReference type="Pfam" id="PF14244">
    <property type="entry name" value="Retrotran_gag_3"/>
    <property type="match status" value="1"/>
</dbReference>
<dbReference type="PANTHER" id="PTHR37610">
    <property type="entry name" value="CCHC-TYPE DOMAIN-CONTAINING PROTEIN"/>
    <property type="match status" value="1"/>
</dbReference>
<feature type="domain" description="Retrotransposon Copia-like N-terminal" evidence="1">
    <location>
        <begin position="27"/>
        <end position="73"/>
    </location>
</feature>
<dbReference type="AlphaFoldDB" id="A0AAW1MPF1"/>
<dbReference type="Pfam" id="PF22936">
    <property type="entry name" value="Pol_BBD"/>
    <property type="match status" value="1"/>
</dbReference>
<sequence>MPDSSSTSSDSPPRSYEYYDDPLFLLSSDQPHMQIVGYLFDGTQFLNWKRDACMALAAKNKEGFIDGTCKKPPKTDKKYHQWLRCDLMVINSLHKTIRENFLYVTCAKDLWSELFERYEQSNALEVYQIRKDLSTVTQENTALIEYYSKMKRNWESLDSIDPIPQCSCGTLDLCSCQLLKRMLDRENYTKLIQFLMGLNSAFDGVKTNILSMDTLPPINKAMSLLQRIERQKMISDAMDIVPEVTAYVAPVLPLNSGASDWKRQRIDGHSNDATATTKVCSFCHQKGHVQSNCYRLKHCSFCGRKGHVRDAFFRLKGFPDTRTARGRGRGTFRGGSNVYRRDAHNADVVAPDQANSAAPLEEPLTNLPQSTPTSTLLDSSVVNDIINSVKQQVMQAFSDQGQVVASTTFAGTITPLVCTVSRNNLKNDWIIDTGASDHMTHDLALLRDVKLLPRPIRVGLPDGSLKYVHHIGTVVISPHIKLLNVLWVPNFKQNLLSVGKLIDHTNLCVLFYPHHCVFQDLSSKVTVGTGQRCGGL</sequence>
<accession>A0AAW1MPF1</accession>
<feature type="domain" description="Retrovirus-related Pol polyprotein from transposon TNT 1-94-like beta-barrel" evidence="2">
    <location>
        <begin position="429"/>
        <end position="503"/>
    </location>
</feature>
<evidence type="ECO:0000259" key="1">
    <source>
        <dbReference type="Pfam" id="PF14244"/>
    </source>
</evidence>
<reference evidence="3" key="1">
    <citation type="submission" date="2024-03" db="EMBL/GenBank/DDBJ databases">
        <title>WGS assembly of Saponaria officinalis var. Norfolk2.</title>
        <authorList>
            <person name="Jenkins J."/>
            <person name="Shu S."/>
            <person name="Grimwood J."/>
            <person name="Barry K."/>
            <person name="Goodstein D."/>
            <person name="Schmutz J."/>
            <person name="Leebens-Mack J."/>
            <person name="Osbourn A."/>
        </authorList>
    </citation>
    <scope>NUCLEOTIDE SEQUENCE [LARGE SCALE GENOMIC DNA]</scope>
    <source>
        <strain evidence="3">JIC</strain>
    </source>
</reference>
<organism evidence="3 4">
    <name type="scientific">Saponaria officinalis</name>
    <name type="common">Common soapwort</name>
    <name type="synonym">Lychnis saponaria</name>
    <dbReference type="NCBI Taxonomy" id="3572"/>
    <lineage>
        <taxon>Eukaryota</taxon>
        <taxon>Viridiplantae</taxon>
        <taxon>Streptophyta</taxon>
        <taxon>Embryophyta</taxon>
        <taxon>Tracheophyta</taxon>
        <taxon>Spermatophyta</taxon>
        <taxon>Magnoliopsida</taxon>
        <taxon>eudicotyledons</taxon>
        <taxon>Gunneridae</taxon>
        <taxon>Pentapetalae</taxon>
        <taxon>Caryophyllales</taxon>
        <taxon>Caryophyllaceae</taxon>
        <taxon>Caryophylleae</taxon>
        <taxon>Saponaria</taxon>
    </lineage>
</organism>
<proteinExistence type="predicted"/>
<dbReference type="InterPro" id="IPR054722">
    <property type="entry name" value="PolX-like_BBD"/>
</dbReference>
<dbReference type="Proteomes" id="UP001443914">
    <property type="component" value="Unassembled WGS sequence"/>
</dbReference>
<dbReference type="EMBL" id="JBDFQZ010000002">
    <property type="protein sequence ID" value="KAK9751108.1"/>
    <property type="molecule type" value="Genomic_DNA"/>
</dbReference>
<name>A0AAW1MPF1_SAPOF</name>
<evidence type="ECO:0000259" key="2">
    <source>
        <dbReference type="Pfam" id="PF22936"/>
    </source>
</evidence>
<dbReference type="InterPro" id="IPR029472">
    <property type="entry name" value="Copia-like_N"/>
</dbReference>
<evidence type="ECO:0000313" key="4">
    <source>
        <dbReference type="Proteomes" id="UP001443914"/>
    </source>
</evidence>
<keyword evidence="4" id="KW-1185">Reference proteome</keyword>
<protein>
    <submittedName>
        <fullName evidence="3">Uncharacterized protein</fullName>
    </submittedName>
</protein>
<dbReference type="PANTHER" id="PTHR37610:SF40">
    <property type="entry name" value="OS01G0909600 PROTEIN"/>
    <property type="match status" value="1"/>
</dbReference>
<comment type="caution">
    <text evidence="3">The sequence shown here is derived from an EMBL/GenBank/DDBJ whole genome shotgun (WGS) entry which is preliminary data.</text>
</comment>
<gene>
    <name evidence="3" type="ORF">RND81_02G242700</name>
</gene>